<comment type="function">
    <text evidence="6">Catalyzes the reduction of dTDP-6-deoxy-L-lyxo-4-hexulose to yield dTDP-L-rhamnose.</text>
</comment>
<evidence type="ECO:0000256" key="3">
    <source>
        <dbReference type="ARBA" id="ARBA00012929"/>
    </source>
</evidence>
<dbReference type="InterPro" id="IPR036291">
    <property type="entry name" value="NAD(P)-bd_dom_sf"/>
</dbReference>
<dbReference type="STRING" id="1562698.DESAMIL20_113"/>
<dbReference type="GO" id="GO:0008831">
    <property type="term" value="F:dTDP-4-dehydrorhamnose reductase activity"/>
    <property type="evidence" value="ECO:0007669"/>
    <property type="project" value="UniProtKB-EC"/>
</dbReference>
<dbReference type="GO" id="GO:0005829">
    <property type="term" value="C:cytosol"/>
    <property type="evidence" value="ECO:0007669"/>
    <property type="project" value="TreeGrafter"/>
</dbReference>
<evidence type="ECO:0000313" key="8">
    <source>
        <dbReference type="EMBL" id="OSS43005.1"/>
    </source>
</evidence>
<dbReference type="EC" id="1.1.1.133" evidence="3 6"/>
<dbReference type="PANTHER" id="PTHR10491">
    <property type="entry name" value="DTDP-4-DEHYDRORHAMNOSE REDUCTASE"/>
    <property type="match status" value="1"/>
</dbReference>
<name>A0A1X4XZP3_9BACT</name>
<dbReference type="OrthoDB" id="9803892at2"/>
<dbReference type="InterPro" id="IPR005913">
    <property type="entry name" value="dTDP_dehydrorham_reduct"/>
</dbReference>
<sequence length="281" mass="32120">MIVIFGCDGQLAKAFQEQLNKQNKTFVAFNKKQCDITNYLQLKDVFATYKPKIVINAAAYNLVDECEVNFSEGFKVNALSVAQMAFLSKQFGSFLVHFSTDYVFDGTKVGLYNENDTTNPLNEYGKSKLLGERLLIESGCDYLIFRTSWVYGRGKNNFISKLINWCEKNEILKVAYNEFSIPTSAYDIAYLASFALDKGLNGLYNLVNSGFCSRFEWATFAFSKLKIDKLVYPVDRLIFNLKANRPFLSAMTNKLICNSLNVEIRDWKSALADFLENHYEK</sequence>
<dbReference type="SUPFAM" id="SSF51735">
    <property type="entry name" value="NAD(P)-binding Rossmann-fold domains"/>
    <property type="match status" value="1"/>
</dbReference>
<dbReference type="RefSeq" id="WP_086032931.1">
    <property type="nucleotide sequence ID" value="NZ_MDSU01000001.1"/>
</dbReference>
<accession>A0A1X4XZP3</accession>
<dbReference type="Pfam" id="PF04321">
    <property type="entry name" value="RmlD_sub_bind"/>
    <property type="match status" value="1"/>
</dbReference>
<dbReference type="NCBIfam" id="TIGR01214">
    <property type="entry name" value="rmlD"/>
    <property type="match status" value="1"/>
</dbReference>
<evidence type="ECO:0000256" key="5">
    <source>
        <dbReference type="ARBA" id="ARBA00048200"/>
    </source>
</evidence>
<dbReference type="PANTHER" id="PTHR10491:SF4">
    <property type="entry name" value="METHIONINE ADENOSYLTRANSFERASE 2 SUBUNIT BETA"/>
    <property type="match status" value="1"/>
</dbReference>
<proteinExistence type="inferred from homology"/>
<comment type="caution">
    <text evidence="8">The sequence shown here is derived from an EMBL/GenBank/DDBJ whole genome shotgun (WGS) entry which is preliminary data.</text>
</comment>
<evidence type="ECO:0000259" key="7">
    <source>
        <dbReference type="Pfam" id="PF04321"/>
    </source>
</evidence>
<feature type="domain" description="RmlD-like substrate binding" evidence="7">
    <location>
        <begin position="2"/>
        <end position="277"/>
    </location>
</feature>
<keyword evidence="9" id="KW-1185">Reference proteome</keyword>
<dbReference type="UniPathway" id="UPA00124"/>
<comment type="similarity">
    <text evidence="2 6">Belongs to the dTDP-4-dehydrorhamnose reductase family.</text>
</comment>
<keyword evidence="6 8" id="KW-0560">Oxidoreductase</keyword>
<dbReference type="EMBL" id="MDSU01000001">
    <property type="protein sequence ID" value="OSS43005.1"/>
    <property type="molecule type" value="Genomic_DNA"/>
</dbReference>
<dbReference type="GO" id="GO:0019305">
    <property type="term" value="P:dTDP-rhamnose biosynthetic process"/>
    <property type="evidence" value="ECO:0007669"/>
    <property type="project" value="UniProtKB-UniPathway"/>
</dbReference>
<evidence type="ECO:0000256" key="2">
    <source>
        <dbReference type="ARBA" id="ARBA00010944"/>
    </source>
</evidence>
<dbReference type="Gene3D" id="3.40.50.720">
    <property type="entry name" value="NAD(P)-binding Rossmann-like Domain"/>
    <property type="match status" value="1"/>
</dbReference>
<comment type="pathway">
    <text evidence="1 6">Carbohydrate biosynthesis; dTDP-L-rhamnose biosynthesis.</text>
</comment>
<protein>
    <recommendedName>
        <fullName evidence="4 6">dTDP-4-dehydrorhamnose reductase</fullName>
        <ecNumber evidence="3 6">1.1.1.133</ecNumber>
    </recommendedName>
</protein>
<dbReference type="Proteomes" id="UP000194141">
    <property type="component" value="Unassembled WGS sequence"/>
</dbReference>
<keyword evidence="6" id="KW-0521">NADP</keyword>
<evidence type="ECO:0000256" key="4">
    <source>
        <dbReference type="ARBA" id="ARBA00017099"/>
    </source>
</evidence>
<dbReference type="InterPro" id="IPR029903">
    <property type="entry name" value="RmlD-like-bd"/>
</dbReference>
<gene>
    <name evidence="8" type="ORF">DESAMIL20_113</name>
</gene>
<reference evidence="8 9" key="1">
    <citation type="journal article" date="2017" name="Front. Microbiol.">
        <title>Genome Sequence of Desulfurella amilsii Strain TR1 and Comparative Genomics of Desulfurellaceae Family.</title>
        <authorList>
            <person name="Florentino A.P."/>
            <person name="Stams A.J."/>
            <person name="Sanchez-Andrea I."/>
        </authorList>
    </citation>
    <scope>NUCLEOTIDE SEQUENCE [LARGE SCALE GENOMIC DNA]</scope>
    <source>
        <strain evidence="8 9">TR1</strain>
    </source>
</reference>
<dbReference type="CDD" id="cd05254">
    <property type="entry name" value="dTDP_HR_like_SDR_e"/>
    <property type="match status" value="1"/>
</dbReference>
<evidence type="ECO:0000313" key="9">
    <source>
        <dbReference type="Proteomes" id="UP000194141"/>
    </source>
</evidence>
<dbReference type="Gene3D" id="3.90.25.10">
    <property type="entry name" value="UDP-galactose 4-epimerase, domain 1"/>
    <property type="match status" value="1"/>
</dbReference>
<evidence type="ECO:0000256" key="6">
    <source>
        <dbReference type="RuleBase" id="RU364082"/>
    </source>
</evidence>
<dbReference type="AlphaFoldDB" id="A0A1X4XZP3"/>
<comment type="catalytic activity">
    <reaction evidence="5">
        <text>dTDP-beta-L-rhamnose + NADP(+) = dTDP-4-dehydro-beta-L-rhamnose + NADPH + H(+)</text>
        <dbReference type="Rhea" id="RHEA:21796"/>
        <dbReference type="ChEBI" id="CHEBI:15378"/>
        <dbReference type="ChEBI" id="CHEBI:57510"/>
        <dbReference type="ChEBI" id="CHEBI:57783"/>
        <dbReference type="ChEBI" id="CHEBI:58349"/>
        <dbReference type="ChEBI" id="CHEBI:62830"/>
        <dbReference type="EC" id="1.1.1.133"/>
    </reaction>
</comment>
<organism evidence="8 9">
    <name type="scientific">Desulfurella amilsii</name>
    <dbReference type="NCBI Taxonomy" id="1562698"/>
    <lineage>
        <taxon>Bacteria</taxon>
        <taxon>Pseudomonadati</taxon>
        <taxon>Campylobacterota</taxon>
        <taxon>Desulfurellia</taxon>
        <taxon>Desulfurellales</taxon>
        <taxon>Desulfurellaceae</taxon>
        <taxon>Desulfurella</taxon>
    </lineage>
</organism>
<evidence type="ECO:0000256" key="1">
    <source>
        <dbReference type="ARBA" id="ARBA00004781"/>
    </source>
</evidence>